<sequence>MYPRNGTAQEPGQLPRLQAWVIVNPTSGQGKGELLQRRIETTLRTEFPDCVTRVRTASELMSVHDARLGRKDNHAPLPPLRVASSSSLFYAEGLRTGDPVAGDATMHCSRRSGVRVDIIATEHEIRGREVAEHLTKMVVASRLRRCLNGKVAAAIADGVTTAITSHECDVDSLHVFVAVGGDGSLSDVVNGMCRGTLEAFRKSIATPMHSDEASTGGLDSLQYYWQSLEDRSILRHFLPSLIYVPAGTGTDFARLGLGCRSAREFVALLRSVWGHLMPASPLTTLVRVPPGVNGTHVGKESTTTTARDSTKGSTDDAAPLGFEVYDVDVARVSFPRSRQNYFFINECSCGISCDVIEKCEGYKESKFMSLLGGKLMFAVASIISVCQLRPKPFRLVALPEFASLPSNSLTPRRIGGELPHPHLIMNEAALRGVQHDLQWVKASAWEEALPATEPLRFGANYYAYEVQGASIASDFAAPPADGKTVVNPFYADPSRKEANTPEEIVAAVNDPDPSGRWICLKSSTLAFGNGRWFGGGLQVTPHANPTDGQLSVTSWVAGFAQFVLHAPSLYTGNHTHWPSTTIWNTTRTIIDVDTRLSPRSAAKNSTSRVEALMQSCEADGEILERLPAIIEATAVLTMFVPRGRPGRRIRGGNHDRREGRNMS</sequence>
<dbReference type="EC" id="2.7.1.23" evidence="8"/>
<protein>
    <submittedName>
        <fullName evidence="8">Putative sphingosine kinase A, B</fullName>
        <ecNumber evidence="8">2.7.1.23</ecNumber>
    </submittedName>
</protein>
<keyword evidence="1 8" id="KW-0808">Transferase</keyword>
<feature type="region of interest" description="Disordered" evidence="5">
    <location>
        <begin position="293"/>
        <end position="314"/>
    </location>
</feature>
<evidence type="ECO:0000256" key="3">
    <source>
        <dbReference type="ARBA" id="ARBA00022777"/>
    </source>
</evidence>
<comment type="caution">
    <text evidence="8">The sequence shown here is derived from an EMBL/GenBank/DDBJ whole genome shotgun (WGS) entry which is preliminary data.</text>
</comment>
<dbReference type="InterPro" id="IPR050187">
    <property type="entry name" value="Lipid_Phosphate_FormReg"/>
</dbReference>
<evidence type="ECO:0000256" key="2">
    <source>
        <dbReference type="ARBA" id="ARBA00022741"/>
    </source>
</evidence>
<evidence type="ECO:0000313" key="8">
    <source>
        <dbReference type="EMBL" id="RNF26237.1"/>
    </source>
</evidence>
<dbReference type="InterPro" id="IPR045540">
    <property type="entry name" value="YegS/DAGK_C"/>
</dbReference>
<dbReference type="GO" id="GO:0003951">
    <property type="term" value="F:NAD+ kinase activity"/>
    <property type="evidence" value="ECO:0007669"/>
    <property type="project" value="UniProtKB-EC"/>
</dbReference>
<dbReference type="PANTHER" id="PTHR12358:SF54">
    <property type="entry name" value="SPHINGOSINE KINASE RELATED PROTEIN"/>
    <property type="match status" value="1"/>
</dbReference>
<keyword evidence="4" id="KW-0067">ATP-binding</keyword>
<feature type="region of interest" description="Disordered" evidence="5">
    <location>
        <begin position="643"/>
        <end position="663"/>
    </location>
</feature>
<dbReference type="Gene3D" id="2.60.200.40">
    <property type="match status" value="1"/>
</dbReference>
<feature type="compositionally biased region" description="Basic and acidic residues" evidence="5">
    <location>
        <begin position="652"/>
        <end position="663"/>
    </location>
</feature>
<dbReference type="InterPro" id="IPR016064">
    <property type="entry name" value="NAD/diacylglycerol_kinase_sf"/>
</dbReference>
<feature type="domain" description="YegS/DAGK C-terminal" evidence="7">
    <location>
        <begin position="521"/>
        <end position="632"/>
    </location>
</feature>
<reference evidence="8 9" key="1">
    <citation type="journal article" date="2018" name="BMC Genomics">
        <title>Genomic comparison of Trypanosoma conorhini and Trypanosoma rangeli to Trypanosoma cruzi strains of high and low virulence.</title>
        <authorList>
            <person name="Bradwell K.R."/>
            <person name="Koparde V.N."/>
            <person name="Matveyev A.V."/>
            <person name="Serrano M.G."/>
            <person name="Alves J.M."/>
            <person name="Parikh H."/>
            <person name="Huang B."/>
            <person name="Lee V."/>
            <person name="Espinosa-Alvarez O."/>
            <person name="Ortiz P.A."/>
            <person name="Costa-Martins A.G."/>
            <person name="Teixeira M.M."/>
            <person name="Buck G.A."/>
        </authorList>
    </citation>
    <scope>NUCLEOTIDE SEQUENCE [LARGE SCALE GENOMIC DNA]</scope>
    <source>
        <strain evidence="8 9">025E</strain>
    </source>
</reference>
<dbReference type="RefSeq" id="XP_029231443.1">
    <property type="nucleotide sequence ID" value="XM_029368449.1"/>
</dbReference>
<dbReference type="Proteomes" id="UP000284403">
    <property type="component" value="Unassembled WGS sequence"/>
</dbReference>
<dbReference type="Pfam" id="PF19279">
    <property type="entry name" value="YegS_C"/>
    <property type="match status" value="1"/>
</dbReference>
<feature type="domain" description="DAGKc" evidence="6">
    <location>
        <begin position="167"/>
        <end position="254"/>
    </location>
</feature>
<dbReference type="InterPro" id="IPR017438">
    <property type="entry name" value="ATP-NAD_kinase_N"/>
</dbReference>
<dbReference type="OrthoDB" id="336240at2759"/>
<keyword evidence="9" id="KW-1185">Reference proteome</keyword>
<keyword evidence="3 8" id="KW-0418">Kinase</keyword>
<evidence type="ECO:0000313" key="9">
    <source>
        <dbReference type="Proteomes" id="UP000284403"/>
    </source>
</evidence>
<dbReference type="Gene3D" id="3.40.50.10330">
    <property type="entry name" value="Probable inorganic polyphosphate/atp-NAD kinase, domain 1"/>
    <property type="match status" value="1"/>
</dbReference>
<evidence type="ECO:0000259" key="6">
    <source>
        <dbReference type="Pfam" id="PF00781"/>
    </source>
</evidence>
<evidence type="ECO:0000256" key="1">
    <source>
        <dbReference type="ARBA" id="ARBA00022679"/>
    </source>
</evidence>
<gene>
    <name evidence="8" type="ORF">Tco025E_01511</name>
</gene>
<dbReference type="SUPFAM" id="SSF111331">
    <property type="entry name" value="NAD kinase/diacylglycerol kinase-like"/>
    <property type="match status" value="1"/>
</dbReference>
<accession>A0A3S5IUJ5</accession>
<organism evidence="8 9">
    <name type="scientific">Trypanosoma conorhini</name>
    <dbReference type="NCBI Taxonomy" id="83891"/>
    <lineage>
        <taxon>Eukaryota</taxon>
        <taxon>Discoba</taxon>
        <taxon>Euglenozoa</taxon>
        <taxon>Kinetoplastea</taxon>
        <taxon>Metakinetoplastina</taxon>
        <taxon>Trypanosomatida</taxon>
        <taxon>Trypanosomatidae</taxon>
        <taxon>Trypanosoma</taxon>
    </lineage>
</organism>
<dbReference type="InterPro" id="IPR001206">
    <property type="entry name" value="Diacylglycerol_kinase_cat_dom"/>
</dbReference>
<name>A0A3S5IUJ5_9TRYP</name>
<dbReference type="GeneID" id="40315122"/>
<dbReference type="AlphaFoldDB" id="A0A3S5IUJ5"/>
<dbReference type="Pfam" id="PF00781">
    <property type="entry name" value="DAGK_cat"/>
    <property type="match status" value="1"/>
</dbReference>
<dbReference type="PANTHER" id="PTHR12358">
    <property type="entry name" value="SPHINGOSINE KINASE"/>
    <property type="match status" value="1"/>
</dbReference>
<evidence type="ECO:0000259" key="7">
    <source>
        <dbReference type="Pfam" id="PF19279"/>
    </source>
</evidence>
<dbReference type="GO" id="GO:0005524">
    <property type="term" value="F:ATP binding"/>
    <property type="evidence" value="ECO:0007669"/>
    <property type="project" value="UniProtKB-KW"/>
</dbReference>
<proteinExistence type="predicted"/>
<evidence type="ECO:0000256" key="4">
    <source>
        <dbReference type="ARBA" id="ARBA00022840"/>
    </source>
</evidence>
<keyword evidence="2" id="KW-0547">Nucleotide-binding</keyword>
<evidence type="ECO:0000256" key="5">
    <source>
        <dbReference type="SAM" id="MobiDB-lite"/>
    </source>
</evidence>
<dbReference type="EMBL" id="MKKU01000051">
    <property type="protein sequence ID" value="RNF26237.1"/>
    <property type="molecule type" value="Genomic_DNA"/>
</dbReference>